<reference evidence="1 2" key="1">
    <citation type="journal article" date="2012" name="Appl. Environ. Microbiol.">
        <title>Draft genome sequence of a psychrotolerant sulfur-oxidizing bacterium, Sulfuricella denitrificans skB26, and proteomic insights into cold adaptation.</title>
        <authorList>
            <person name="Watanabe T."/>
            <person name="Kojima H."/>
            <person name="Fukui M."/>
        </authorList>
    </citation>
    <scope>NUCLEOTIDE SEQUENCE [LARGE SCALE GENOMIC DNA]</scope>
    <source>
        <strain evidence="2">skB26</strain>
    </source>
</reference>
<dbReference type="AlphaFoldDB" id="S6A9E3"/>
<dbReference type="PANTHER" id="PTHR11102:SF160">
    <property type="entry name" value="ERAD-ASSOCIATED E3 UBIQUITIN-PROTEIN LIGASE COMPONENT HRD3"/>
    <property type="match status" value="1"/>
</dbReference>
<dbReference type="SMART" id="SM00671">
    <property type="entry name" value="SEL1"/>
    <property type="match status" value="3"/>
</dbReference>
<gene>
    <name evidence="1" type="ORF">SCD_n00111</name>
</gene>
<accession>S6A9E3</accession>
<organism evidence="1 2">
    <name type="scientific">Sulfuricella denitrificans (strain DSM 22764 / NBRC 105220 / skB26)</name>
    <dbReference type="NCBI Taxonomy" id="1163617"/>
    <lineage>
        <taxon>Bacteria</taxon>
        <taxon>Pseudomonadati</taxon>
        <taxon>Pseudomonadota</taxon>
        <taxon>Betaproteobacteria</taxon>
        <taxon>Nitrosomonadales</taxon>
        <taxon>Sulfuricellaceae</taxon>
        <taxon>Sulfuricella</taxon>
    </lineage>
</organism>
<dbReference type="EMBL" id="AP013066">
    <property type="protein sequence ID" value="BAN33960.1"/>
    <property type="molecule type" value="Genomic_DNA"/>
</dbReference>
<evidence type="ECO:0000313" key="2">
    <source>
        <dbReference type="Proteomes" id="UP000015559"/>
    </source>
</evidence>
<evidence type="ECO:0000313" key="1">
    <source>
        <dbReference type="EMBL" id="BAN33960.1"/>
    </source>
</evidence>
<dbReference type="Proteomes" id="UP000015559">
    <property type="component" value="Chromosome"/>
</dbReference>
<dbReference type="Gene3D" id="1.25.40.10">
    <property type="entry name" value="Tetratricopeptide repeat domain"/>
    <property type="match status" value="1"/>
</dbReference>
<dbReference type="eggNOG" id="COG0790">
    <property type="taxonomic scope" value="Bacteria"/>
</dbReference>
<proteinExistence type="predicted"/>
<dbReference type="OrthoDB" id="5365194at2"/>
<protein>
    <submittedName>
        <fullName evidence="1">Sel1 repeat superfamily protein</fullName>
    </submittedName>
</protein>
<dbReference type="SUPFAM" id="SSF81901">
    <property type="entry name" value="HCP-like"/>
    <property type="match status" value="1"/>
</dbReference>
<dbReference type="InterPro" id="IPR011990">
    <property type="entry name" value="TPR-like_helical_dom_sf"/>
</dbReference>
<dbReference type="KEGG" id="sdr:SCD_n00111"/>
<dbReference type="InterPro" id="IPR050767">
    <property type="entry name" value="Sel1_AlgK"/>
</dbReference>
<keyword evidence="2" id="KW-1185">Reference proteome</keyword>
<dbReference type="RefSeq" id="WP_009207095.1">
    <property type="nucleotide sequence ID" value="NC_022357.1"/>
</dbReference>
<dbReference type="PANTHER" id="PTHR11102">
    <property type="entry name" value="SEL-1-LIKE PROTEIN"/>
    <property type="match status" value="1"/>
</dbReference>
<dbReference type="InterPro" id="IPR006597">
    <property type="entry name" value="Sel1-like"/>
</dbReference>
<name>S6A9E3_SULDS</name>
<sequence>MVQPTDKKLDQEVFSEATHLYKAGQYVEAASRYKELAEKDYLDAQVFLGWMYSEGIGYAQSRDSALFWFKKAAALNSAEGMFYCGRLLEEDGQSEDAFEYIRLSAGKGYPPALCRLGLMYLIGRGVAANNDYAMQYLRRAADQGNVFAKRELAVVQMKHALNLLTWTQGGLRFIAAIIESFLIAWRDPYSEKIRC</sequence>
<dbReference type="STRING" id="1163617.SCD_n00111"/>
<dbReference type="Pfam" id="PF08238">
    <property type="entry name" value="Sel1"/>
    <property type="match status" value="2"/>
</dbReference>
<dbReference type="HOGENOM" id="CLU_1395680_0_0_4"/>